<evidence type="ECO:0008006" key="3">
    <source>
        <dbReference type="Google" id="ProtNLM"/>
    </source>
</evidence>
<accession>A0A1N6DCF7</accession>
<keyword evidence="2" id="KW-1185">Reference proteome</keyword>
<name>A0A1N6DCF7_9BACT</name>
<protein>
    <recommendedName>
        <fullName evidence="3">MG2 domain-containing protein</fullName>
    </recommendedName>
</protein>
<dbReference type="STRING" id="226505.SAMN05444394_0702"/>
<reference evidence="2" key="1">
    <citation type="submission" date="2016-11" db="EMBL/GenBank/DDBJ databases">
        <authorList>
            <person name="Varghese N."/>
            <person name="Submissions S."/>
        </authorList>
    </citation>
    <scope>NUCLEOTIDE SEQUENCE [LARGE SCALE GENOMIC DNA]</scope>
    <source>
        <strain evidence="2">DSM 15292</strain>
    </source>
</reference>
<organism evidence="1 2">
    <name type="scientific">Algoriphagus halophilus</name>
    <dbReference type="NCBI Taxonomy" id="226505"/>
    <lineage>
        <taxon>Bacteria</taxon>
        <taxon>Pseudomonadati</taxon>
        <taxon>Bacteroidota</taxon>
        <taxon>Cytophagia</taxon>
        <taxon>Cytophagales</taxon>
        <taxon>Cyclobacteriaceae</taxon>
        <taxon>Algoriphagus</taxon>
    </lineage>
</organism>
<dbReference type="EMBL" id="FSRC01000001">
    <property type="protein sequence ID" value="SIN68469.1"/>
    <property type="molecule type" value="Genomic_DNA"/>
</dbReference>
<sequence>MFKTSFFKKGQFKHTLSFYFLLVGLFFLRSNVAFGQESSLSYPISLAEKIFLTTDRSIYLNNQTLWVNAIVTKAADHSPSQLSGVLYIELIDFNEIILERKTIKLENGWGQAFFDLYQSYLPGRYLLRAYTKWNENFGADFISEKYVDIYASQEIGKNDPIYDLTLVEEESGNTILEAIFDPASIDSLVKGKLDVFVNIDGLADSLSIKPENQIYKLSYPISPKDKVVSLRMRTDNGMSYTKTVALKDGVSEVEFFPESGSLVHGIYSRVAFHAKDVKGKGVKINGKVRDQEGNLITTFESTERGIGSFLLKGDTSKIFFAEIPLENQERGVLTIQLPETKFKGDVLFAYITNDELRLDITSSYHDNDSSYVSLSSRGVEYFYARGVLSEGKMFLKFPLDSIPEGVSSLTLFDQDKKVLASRYIFNPKPQERLQLIANTDLKSYSQRQLTKLNVAVLDSEGRNRDATLSVKVLDEQLYALYKKEQQSLIARTLLFSDFNYSLANEDSLIQPENALELDTWLMTKRPSDYKFHQLEVEGNVSPEYTIGVSGRVEGNFLRKKAINRIEVTLMTFGEQVGVFQEQTDSLGRFNFLLPDMFGTEINALVQTVDEKGQKKDFSILLDDKEVPPISFDQRETILRLDSIKRNVIIKEQKKDTVDRAFNLSNNFIELEEFTVEDYLMTPQRQEVMERFGKPTHVVDGAEIESKEEKWSYGLYSILLFNYPELISVTRINVNGGFLHAKVNGGGLTLVVVDGIPVMNYDYHLIQNIDPSEVKSFEIIKNAKGFPKLFLEVFPWVHPLAAPPVGSVIAIYTHAGKGLFGANATEGVMKTSLPVFSAMREYEQMDYSALTEEQLIKPDLRSLLFWKNNIELSKMGQEELSYYNSDITGKKFIILEALTPNGEVGFKELEYTVESK</sequence>
<gene>
    <name evidence="1" type="ORF">SAMN05444394_0702</name>
</gene>
<proteinExistence type="predicted"/>
<evidence type="ECO:0000313" key="1">
    <source>
        <dbReference type="EMBL" id="SIN68469.1"/>
    </source>
</evidence>
<dbReference type="Proteomes" id="UP000185221">
    <property type="component" value="Unassembled WGS sequence"/>
</dbReference>
<evidence type="ECO:0000313" key="2">
    <source>
        <dbReference type="Proteomes" id="UP000185221"/>
    </source>
</evidence>
<dbReference type="OrthoDB" id="679547at2"/>
<dbReference type="RefSeq" id="WP_074223434.1">
    <property type="nucleotide sequence ID" value="NZ_FSRC01000001.1"/>
</dbReference>
<dbReference type="AlphaFoldDB" id="A0A1N6DCF7"/>
<dbReference type="Gene3D" id="2.60.40.1930">
    <property type="match status" value="1"/>
</dbReference>